<dbReference type="Proteomes" id="UP000297245">
    <property type="component" value="Unassembled WGS sequence"/>
</dbReference>
<dbReference type="EMBL" id="ML179451">
    <property type="protein sequence ID" value="THU87413.1"/>
    <property type="molecule type" value="Genomic_DNA"/>
</dbReference>
<protein>
    <submittedName>
        <fullName evidence="1">Uncharacterized protein</fullName>
    </submittedName>
</protein>
<evidence type="ECO:0000313" key="1">
    <source>
        <dbReference type="EMBL" id="THU87413.1"/>
    </source>
</evidence>
<evidence type="ECO:0000313" key="2">
    <source>
        <dbReference type="Proteomes" id="UP000297245"/>
    </source>
</evidence>
<accession>A0A4S8LFD4</accession>
<sequence length="138" mass="15209">MRGPSSSAFMELLAIDGLADHLGLSYRNANELNKIINSHSPGRPCFQYQEAVVQGLSAGASVRVWVDSGLEISTRTHTHRTLTRHPCHTKCEWFLQPTQIVSGSATIAQALDNKHMVNLFKRQVETSQSTKIGHNTVA</sequence>
<gene>
    <name evidence="1" type="ORF">K435DRAFT_804345</name>
</gene>
<keyword evidence="2" id="KW-1185">Reference proteome</keyword>
<reference evidence="1 2" key="1">
    <citation type="journal article" date="2019" name="Nat. Ecol. Evol.">
        <title>Megaphylogeny resolves global patterns of mushroom evolution.</title>
        <authorList>
            <person name="Varga T."/>
            <person name="Krizsan K."/>
            <person name="Foldi C."/>
            <person name="Dima B."/>
            <person name="Sanchez-Garcia M."/>
            <person name="Sanchez-Ramirez S."/>
            <person name="Szollosi G.J."/>
            <person name="Szarkandi J.G."/>
            <person name="Papp V."/>
            <person name="Albert L."/>
            <person name="Andreopoulos W."/>
            <person name="Angelini C."/>
            <person name="Antonin V."/>
            <person name="Barry K.W."/>
            <person name="Bougher N.L."/>
            <person name="Buchanan P."/>
            <person name="Buyck B."/>
            <person name="Bense V."/>
            <person name="Catcheside P."/>
            <person name="Chovatia M."/>
            <person name="Cooper J."/>
            <person name="Damon W."/>
            <person name="Desjardin D."/>
            <person name="Finy P."/>
            <person name="Geml J."/>
            <person name="Haridas S."/>
            <person name="Hughes K."/>
            <person name="Justo A."/>
            <person name="Karasinski D."/>
            <person name="Kautmanova I."/>
            <person name="Kiss B."/>
            <person name="Kocsube S."/>
            <person name="Kotiranta H."/>
            <person name="LaButti K.M."/>
            <person name="Lechner B.E."/>
            <person name="Liimatainen K."/>
            <person name="Lipzen A."/>
            <person name="Lukacs Z."/>
            <person name="Mihaltcheva S."/>
            <person name="Morgado L.N."/>
            <person name="Niskanen T."/>
            <person name="Noordeloos M.E."/>
            <person name="Ohm R.A."/>
            <person name="Ortiz-Santana B."/>
            <person name="Ovrebo C."/>
            <person name="Racz N."/>
            <person name="Riley R."/>
            <person name="Savchenko A."/>
            <person name="Shiryaev A."/>
            <person name="Soop K."/>
            <person name="Spirin V."/>
            <person name="Szebenyi C."/>
            <person name="Tomsovsky M."/>
            <person name="Tulloss R.E."/>
            <person name="Uehling J."/>
            <person name="Grigoriev I.V."/>
            <person name="Vagvolgyi C."/>
            <person name="Papp T."/>
            <person name="Martin F.M."/>
            <person name="Miettinen O."/>
            <person name="Hibbett D.S."/>
            <person name="Nagy L.G."/>
        </authorList>
    </citation>
    <scope>NUCLEOTIDE SEQUENCE [LARGE SCALE GENOMIC DNA]</scope>
    <source>
        <strain evidence="1 2">CBS 962.96</strain>
    </source>
</reference>
<dbReference type="OrthoDB" id="2418900at2759"/>
<proteinExistence type="predicted"/>
<dbReference type="AlphaFoldDB" id="A0A4S8LFD4"/>
<organism evidence="1 2">
    <name type="scientific">Dendrothele bispora (strain CBS 962.96)</name>
    <dbReference type="NCBI Taxonomy" id="1314807"/>
    <lineage>
        <taxon>Eukaryota</taxon>
        <taxon>Fungi</taxon>
        <taxon>Dikarya</taxon>
        <taxon>Basidiomycota</taxon>
        <taxon>Agaricomycotina</taxon>
        <taxon>Agaricomycetes</taxon>
        <taxon>Agaricomycetidae</taxon>
        <taxon>Agaricales</taxon>
        <taxon>Agaricales incertae sedis</taxon>
        <taxon>Dendrothele</taxon>
    </lineage>
</organism>
<name>A0A4S8LFD4_DENBC</name>